<dbReference type="InterPro" id="IPR043129">
    <property type="entry name" value="ATPase_NBD"/>
</dbReference>
<proteinExistence type="predicted"/>
<dbReference type="Proteomes" id="UP000178017">
    <property type="component" value="Unassembled WGS sequence"/>
</dbReference>
<dbReference type="NCBIfam" id="TIGR03725">
    <property type="entry name" value="T6A_YeaZ"/>
    <property type="match status" value="1"/>
</dbReference>
<evidence type="ECO:0000313" key="2">
    <source>
        <dbReference type="EMBL" id="OGE65786.1"/>
    </source>
</evidence>
<evidence type="ECO:0000313" key="3">
    <source>
        <dbReference type="Proteomes" id="UP000178017"/>
    </source>
</evidence>
<feature type="domain" description="Gcp-like" evidence="1">
    <location>
        <begin position="35"/>
        <end position="89"/>
    </location>
</feature>
<name>A0A1F5MK76_9BACT</name>
<dbReference type="GO" id="GO:0016740">
    <property type="term" value="F:transferase activity"/>
    <property type="evidence" value="ECO:0007669"/>
    <property type="project" value="UniProtKB-KW"/>
</dbReference>
<organism evidence="2 3">
    <name type="scientific">Candidatus Daviesbacteria bacterium RIFCSPLOWO2_01_FULL_40_24</name>
    <dbReference type="NCBI Taxonomy" id="1797787"/>
    <lineage>
        <taxon>Bacteria</taxon>
        <taxon>Candidatus Daviesiibacteriota</taxon>
    </lineage>
</organism>
<gene>
    <name evidence="2" type="ORF">A3B49_01570</name>
</gene>
<dbReference type="Gene3D" id="3.30.420.40">
    <property type="match status" value="1"/>
</dbReference>
<comment type="caution">
    <text evidence="2">The sequence shown here is derived from an EMBL/GenBank/DDBJ whole genome shotgun (WGS) entry which is preliminary data.</text>
</comment>
<dbReference type="InterPro" id="IPR000905">
    <property type="entry name" value="Gcp-like_dom"/>
</dbReference>
<evidence type="ECO:0000259" key="1">
    <source>
        <dbReference type="Pfam" id="PF00814"/>
    </source>
</evidence>
<accession>A0A1F5MK76</accession>
<sequence length="102" mass="11077">MILHIDSSDQKKVIVSLTKEGEVVRTLEGEHQYGSQILLPLIMEILASQGVSWEALTAVKVEEGPGSYTGLRVGAAVAQSLGYTLNIPVNNQVNQPVRLKYS</sequence>
<dbReference type="GO" id="GO:0002949">
    <property type="term" value="P:tRNA threonylcarbamoyladenosine modification"/>
    <property type="evidence" value="ECO:0007669"/>
    <property type="project" value="InterPro"/>
</dbReference>
<dbReference type="SUPFAM" id="SSF53067">
    <property type="entry name" value="Actin-like ATPase domain"/>
    <property type="match status" value="1"/>
</dbReference>
<dbReference type="Pfam" id="PF00814">
    <property type="entry name" value="TsaD"/>
    <property type="match status" value="1"/>
</dbReference>
<protein>
    <submittedName>
        <fullName evidence="2">tRNA (Adenosine(37)-N6)-threonylcarbamoyltransferase complex dimerization subunit type 1 TsaB</fullName>
    </submittedName>
</protein>
<reference evidence="2 3" key="1">
    <citation type="journal article" date="2016" name="Nat. Commun.">
        <title>Thousands of microbial genomes shed light on interconnected biogeochemical processes in an aquifer system.</title>
        <authorList>
            <person name="Anantharaman K."/>
            <person name="Brown C.T."/>
            <person name="Hug L.A."/>
            <person name="Sharon I."/>
            <person name="Castelle C.J."/>
            <person name="Probst A.J."/>
            <person name="Thomas B.C."/>
            <person name="Singh A."/>
            <person name="Wilkins M.J."/>
            <person name="Karaoz U."/>
            <person name="Brodie E.L."/>
            <person name="Williams K.H."/>
            <person name="Hubbard S.S."/>
            <person name="Banfield J.F."/>
        </authorList>
    </citation>
    <scope>NUCLEOTIDE SEQUENCE [LARGE SCALE GENOMIC DNA]</scope>
</reference>
<keyword evidence="2" id="KW-0808">Transferase</keyword>
<dbReference type="InterPro" id="IPR022496">
    <property type="entry name" value="T6A_TsaB"/>
</dbReference>
<dbReference type="AlphaFoldDB" id="A0A1F5MK76"/>
<dbReference type="EMBL" id="MFDO01000006">
    <property type="protein sequence ID" value="OGE65786.1"/>
    <property type="molecule type" value="Genomic_DNA"/>
</dbReference>